<dbReference type="CDD" id="cd03801">
    <property type="entry name" value="GT4_PimA-like"/>
    <property type="match status" value="1"/>
</dbReference>
<feature type="domain" description="Glycosyltransferase subfamily 4-like N-terminal" evidence="1">
    <location>
        <begin position="24"/>
        <end position="213"/>
    </location>
</feature>
<gene>
    <name evidence="2" type="ORF">TBC1_12997</name>
</gene>
<dbReference type="Gene3D" id="3.40.50.2000">
    <property type="entry name" value="Glycogen Phosphorylase B"/>
    <property type="match status" value="2"/>
</dbReference>
<evidence type="ECO:0000313" key="2">
    <source>
        <dbReference type="EMBL" id="GAP45176.1"/>
    </source>
</evidence>
<dbReference type="Proteomes" id="UP000053091">
    <property type="component" value="Unassembled WGS sequence"/>
</dbReference>
<dbReference type="AlphaFoldDB" id="A0A0S7C7F3"/>
<dbReference type="PANTHER" id="PTHR12526">
    <property type="entry name" value="GLYCOSYLTRANSFERASE"/>
    <property type="match status" value="1"/>
</dbReference>
<evidence type="ECO:0000259" key="1">
    <source>
        <dbReference type="Pfam" id="PF13439"/>
    </source>
</evidence>
<protein>
    <submittedName>
        <fullName evidence="2">Glycosyltransferase</fullName>
    </submittedName>
</protein>
<dbReference type="InterPro" id="IPR028098">
    <property type="entry name" value="Glyco_trans_4-like_N"/>
</dbReference>
<organism evidence="2">
    <name type="scientific">Lentimicrobium saccharophilum</name>
    <dbReference type="NCBI Taxonomy" id="1678841"/>
    <lineage>
        <taxon>Bacteria</taxon>
        <taxon>Pseudomonadati</taxon>
        <taxon>Bacteroidota</taxon>
        <taxon>Bacteroidia</taxon>
        <taxon>Bacteroidales</taxon>
        <taxon>Lentimicrobiaceae</taxon>
        <taxon>Lentimicrobium</taxon>
    </lineage>
</organism>
<dbReference type="SUPFAM" id="SSF53756">
    <property type="entry name" value="UDP-Glycosyltransferase/glycogen phosphorylase"/>
    <property type="match status" value="1"/>
</dbReference>
<proteinExistence type="predicted"/>
<name>A0A0S7C7F3_9BACT</name>
<dbReference type="Pfam" id="PF13439">
    <property type="entry name" value="Glyco_transf_4"/>
    <property type="match status" value="1"/>
</dbReference>
<sequence>MNILMLCNKSPWPPLEGGPIAMNAMAEGLVDAGHTVKVLAINSNKYSVDPDRIPRDYRDKTRIETVYLDLSIQWLPALKCFLRRKSYHIERFISPAFARTLKDILRNEKFDIIQFETLFTTPYIPLISSYSNARLILRAHNIEHLIWQRMADNCLNPVKKFYLRHLARTLREYELSTLPTLHGIVAITAKDALWFRSQAPGVPVTDIPFGINPGTLPDEGSSISNGSRNGLFHLGSMNWQPNLEGIRWFVKKVWPELHNHFPGLTLHLAGRAMPEWLVKLKMPGLVVDGEVEDAAVYMQSHGIMVVPLFSGSGIRIKIIEGMLAGKTIITTTVGAEGIDYTDRKNILIANNKEEFIHAVRQCQADPDLVKLLGANARELVISRHNNRLLMEKLTDFYSTLLP</sequence>
<evidence type="ECO:0000313" key="3">
    <source>
        <dbReference type="Proteomes" id="UP000053091"/>
    </source>
</evidence>
<keyword evidence="2" id="KW-0808">Transferase</keyword>
<reference evidence="2" key="1">
    <citation type="journal article" date="2015" name="Genome Announc.">
        <title>Draft Genome Sequence of Bacteroidales Strain TBC1, a Novel Isolate from a Methanogenic Wastewater Treatment System.</title>
        <authorList>
            <person name="Tourlousse D.M."/>
            <person name="Matsuura N."/>
            <person name="Sun L."/>
            <person name="Toyonaga M."/>
            <person name="Kuroda K."/>
            <person name="Ohashi A."/>
            <person name="Cruz R."/>
            <person name="Yamaguchi T."/>
            <person name="Sekiguchi Y."/>
        </authorList>
    </citation>
    <scope>NUCLEOTIDE SEQUENCE [LARGE SCALE GENOMIC DNA]</scope>
    <source>
        <strain evidence="2">TBC1</strain>
    </source>
</reference>
<dbReference type="EMBL" id="DF968183">
    <property type="protein sequence ID" value="GAP45176.1"/>
    <property type="molecule type" value="Genomic_DNA"/>
</dbReference>
<accession>A0A0S7C7F3</accession>
<dbReference type="PANTHER" id="PTHR12526:SF600">
    <property type="entry name" value="GLYCOSYL TRANSFERASE GROUP 1"/>
    <property type="match status" value="1"/>
</dbReference>
<dbReference type="RefSeq" id="WP_062045344.1">
    <property type="nucleotide sequence ID" value="NZ_DF968183.1"/>
</dbReference>
<dbReference type="GO" id="GO:0016757">
    <property type="term" value="F:glycosyltransferase activity"/>
    <property type="evidence" value="ECO:0007669"/>
    <property type="project" value="TreeGrafter"/>
</dbReference>
<dbReference type="STRING" id="1678841.TBC1_12997"/>
<dbReference type="Pfam" id="PF13692">
    <property type="entry name" value="Glyco_trans_1_4"/>
    <property type="match status" value="1"/>
</dbReference>
<keyword evidence="3" id="KW-1185">Reference proteome</keyword>
<dbReference type="OrthoDB" id="9807209at2"/>